<accession>X0Y414</accession>
<dbReference type="AlphaFoldDB" id="X0Y414"/>
<organism evidence="1">
    <name type="scientific">marine sediment metagenome</name>
    <dbReference type="NCBI Taxonomy" id="412755"/>
    <lineage>
        <taxon>unclassified sequences</taxon>
        <taxon>metagenomes</taxon>
        <taxon>ecological metagenomes</taxon>
    </lineage>
</organism>
<protein>
    <submittedName>
        <fullName evidence="1">Uncharacterized protein</fullName>
    </submittedName>
</protein>
<feature type="non-terminal residue" evidence="1">
    <location>
        <position position="79"/>
    </location>
</feature>
<comment type="caution">
    <text evidence="1">The sequence shown here is derived from an EMBL/GenBank/DDBJ whole genome shotgun (WGS) entry which is preliminary data.</text>
</comment>
<name>X0Y414_9ZZZZ</name>
<evidence type="ECO:0000313" key="1">
    <source>
        <dbReference type="EMBL" id="GAG42057.1"/>
    </source>
</evidence>
<proteinExistence type="predicted"/>
<gene>
    <name evidence="1" type="ORF">S01H1_85613</name>
</gene>
<reference evidence="1" key="1">
    <citation type="journal article" date="2014" name="Front. Microbiol.">
        <title>High frequency of phylogenetically diverse reductive dehalogenase-homologous genes in deep subseafloor sedimentary metagenomes.</title>
        <authorList>
            <person name="Kawai M."/>
            <person name="Futagami T."/>
            <person name="Toyoda A."/>
            <person name="Takaki Y."/>
            <person name="Nishi S."/>
            <person name="Hori S."/>
            <person name="Arai W."/>
            <person name="Tsubouchi T."/>
            <person name="Morono Y."/>
            <person name="Uchiyama I."/>
            <person name="Ito T."/>
            <person name="Fujiyama A."/>
            <person name="Inagaki F."/>
            <person name="Takami H."/>
        </authorList>
    </citation>
    <scope>NUCLEOTIDE SEQUENCE</scope>
    <source>
        <strain evidence="1">Expedition CK06-06</strain>
    </source>
</reference>
<sequence>FALDGHIHNISKCYPTGSSPVNITADANAWVHGAIVEIIPANTINENFDIHYVNISGISANGDYEIKLYQGGGGSETAI</sequence>
<dbReference type="EMBL" id="BARS01058873">
    <property type="protein sequence ID" value="GAG42057.1"/>
    <property type="molecule type" value="Genomic_DNA"/>
</dbReference>
<feature type="non-terminal residue" evidence="1">
    <location>
        <position position="1"/>
    </location>
</feature>